<keyword evidence="3" id="KW-1185">Reference proteome</keyword>
<reference evidence="2" key="1">
    <citation type="submission" date="2023-03" db="EMBL/GenBank/DDBJ databases">
        <title>Chromosome-scale reference genome and RAD-based genetic map of yellow starthistle (Centaurea solstitialis) reveal putative structural variation and QTLs associated with invader traits.</title>
        <authorList>
            <person name="Reatini B."/>
            <person name="Cang F.A."/>
            <person name="Jiang Q."/>
            <person name="Mckibben M.T.W."/>
            <person name="Barker M.S."/>
            <person name="Rieseberg L.H."/>
            <person name="Dlugosch K.M."/>
        </authorList>
    </citation>
    <scope>NUCLEOTIDE SEQUENCE</scope>
    <source>
        <strain evidence="2">CAN-66</strain>
        <tissue evidence="2">Leaf</tissue>
    </source>
</reference>
<keyword evidence="1" id="KW-0472">Membrane</keyword>
<name>A0AA38T3B8_9ASTR</name>
<dbReference type="Proteomes" id="UP001172457">
    <property type="component" value="Chromosome 4"/>
</dbReference>
<feature type="transmembrane region" description="Helical" evidence="1">
    <location>
        <begin position="104"/>
        <end position="130"/>
    </location>
</feature>
<organism evidence="2 3">
    <name type="scientific">Centaurea solstitialis</name>
    <name type="common">yellow star-thistle</name>
    <dbReference type="NCBI Taxonomy" id="347529"/>
    <lineage>
        <taxon>Eukaryota</taxon>
        <taxon>Viridiplantae</taxon>
        <taxon>Streptophyta</taxon>
        <taxon>Embryophyta</taxon>
        <taxon>Tracheophyta</taxon>
        <taxon>Spermatophyta</taxon>
        <taxon>Magnoliopsida</taxon>
        <taxon>eudicotyledons</taxon>
        <taxon>Gunneridae</taxon>
        <taxon>Pentapetalae</taxon>
        <taxon>asterids</taxon>
        <taxon>campanulids</taxon>
        <taxon>Asterales</taxon>
        <taxon>Asteraceae</taxon>
        <taxon>Carduoideae</taxon>
        <taxon>Cardueae</taxon>
        <taxon>Centaureinae</taxon>
        <taxon>Centaurea</taxon>
    </lineage>
</organism>
<keyword evidence="1" id="KW-1133">Transmembrane helix</keyword>
<dbReference type="EMBL" id="JARYMX010000004">
    <property type="protein sequence ID" value="KAJ9552759.1"/>
    <property type="molecule type" value="Genomic_DNA"/>
</dbReference>
<sequence length="196" mass="21665">MKSTPTPPHSSLLLRRTNFLPLLSISTPSPSPSPPPRFFFFSRLHCNSSNHPPPLTTLNIKLGNLISAKQQDDVAIDNFGVQLITKPLPPAYPRRRLSLSDQAFFLLTFIACTASIAFTGFVMAAVPTLYDYAKERQNYSLLQRTSRTPLAMGRAAISFAKLADTAREELPSTMAAIRLSGMEISDLTLELSDLRK</sequence>
<evidence type="ECO:0000313" key="2">
    <source>
        <dbReference type="EMBL" id="KAJ9552759.1"/>
    </source>
</evidence>
<protein>
    <submittedName>
        <fullName evidence="2">Uncharacterized protein</fullName>
    </submittedName>
</protein>
<dbReference type="PANTHER" id="PTHR33825:SF14">
    <property type="entry name" value="CHITINASE-LIKE PROTEIN"/>
    <property type="match status" value="1"/>
</dbReference>
<dbReference type="PANTHER" id="PTHR33825">
    <property type="entry name" value="CHITINASE-LIKE PROTEIN"/>
    <property type="match status" value="1"/>
</dbReference>
<evidence type="ECO:0000313" key="3">
    <source>
        <dbReference type="Proteomes" id="UP001172457"/>
    </source>
</evidence>
<keyword evidence="1" id="KW-0812">Transmembrane</keyword>
<gene>
    <name evidence="2" type="ORF">OSB04_016804</name>
</gene>
<evidence type="ECO:0000256" key="1">
    <source>
        <dbReference type="SAM" id="Phobius"/>
    </source>
</evidence>
<proteinExistence type="predicted"/>
<dbReference type="AlphaFoldDB" id="A0AA38T3B8"/>
<accession>A0AA38T3B8</accession>
<comment type="caution">
    <text evidence="2">The sequence shown here is derived from an EMBL/GenBank/DDBJ whole genome shotgun (WGS) entry which is preliminary data.</text>
</comment>